<sequence length="82" mass="9335">MDDKVLAVCELLQSLPCKMTPKSFMLRFLGSDNSDIAYRRRYWAESAIDSTMRLVDAMADEIKSSPPGREAWAKFIEAEVKC</sequence>
<accession>A0A5B0R8R3</accession>
<dbReference type="Proteomes" id="UP000325313">
    <property type="component" value="Unassembled WGS sequence"/>
</dbReference>
<reference evidence="1 2" key="1">
    <citation type="submission" date="2019-05" db="EMBL/GenBank/DDBJ databases">
        <title>Emergence of the Ug99 lineage of the wheat stem rust pathogen through somatic hybridization.</title>
        <authorList>
            <person name="Li F."/>
            <person name="Upadhyaya N.M."/>
            <person name="Sperschneider J."/>
            <person name="Matny O."/>
            <person name="Nguyen-Phuc H."/>
            <person name="Mago R."/>
            <person name="Raley C."/>
            <person name="Miller M.E."/>
            <person name="Silverstein K.A.T."/>
            <person name="Henningsen E."/>
            <person name="Hirsch C.D."/>
            <person name="Visser B."/>
            <person name="Pretorius Z.A."/>
            <person name="Steffenson B.J."/>
            <person name="Schwessinger B."/>
            <person name="Dodds P.N."/>
            <person name="Figueroa M."/>
        </authorList>
    </citation>
    <scope>NUCLEOTIDE SEQUENCE [LARGE SCALE GENOMIC DNA]</scope>
    <source>
        <strain evidence="1 2">Ug99</strain>
    </source>
</reference>
<proteinExistence type="predicted"/>
<comment type="caution">
    <text evidence="1">The sequence shown here is derived from an EMBL/GenBank/DDBJ whole genome shotgun (WGS) entry which is preliminary data.</text>
</comment>
<gene>
    <name evidence="1" type="ORF">PGTUg99_022546</name>
</gene>
<name>A0A5B0R8R3_PUCGR</name>
<dbReference type="EMBL" id="VDEP01000237">
    <property type="protein sequence ID" value="KAA1121729.1"/>
    <property type="molecule type" value="Genomic_DNA"/>
</dbReference>
<evidence type="ECO:0000313" key="1">
    <source>
        <dbReference type="EMBL" id="KAA1121729.1"/>
    </source>
</evidence>
<evidence type="ECO:0000313" key="2">
    <source>
        <dbReference type="Proteomes" id="UP000325313"/>
    </source>
</evidence>
<organism evidence="1 2">
    <name type="scientific">Puccinia graminis f. sp. tritici</name>
    <dbReference type="NCBI Taxonomy" id="56615"/>
    <lineage>
        <taxon>Eukaryota</taxon>
        <taxon>Fungi</taxon>
        <taxon>Dikarya</taxon>
        <taxon>Basidiomycota</taxon>
        <taxon>Pucciniomycotina</taxon>
        <taxon>Pucciniomycetes</taxon>
        <taxon>Pucciniales</taxon>
        <taxon>Pucciniaceae</taxon>
        <taxon>Puccinia</taxon>
    </lineage>
</organism>
<protein>
    <submittedName>
        <fullName evidence="1">Uncharacterized protein</fullName>
    </submittedName>
</protein>
<dbReference type="AlphaFoldDB" id="A0A5B0R8R3"/>